<dbReference type="Proteomes" id="UP000663889">
    <property type="component" value="Unassembled WGS sequence"/>
</dbReference>
<keyword evidence="1" id="KW-0175">Coiled coil</keyword>
<sequence length="145" mass="17094">MNFIEHSKLSQCKAKLQPTISSTCEPIGLNIAEQTRHFVEHTNMLNTFIPPISTKENAEKWHKQAYDIVNTIVNQRQELIHQMIEIVENEIDILEKESRTIQDKVLQTKVYNTEQIQMVFERDIKPLFEERKQFLQESVIDQAEV</sequence>
<dbReference type="EMBL" id="CAJNOU010003080">
    <property type="protein sequence ID" value="CAF1369598.1"/>
    <property type="molecule type" value="Genomic_DNA"/>
</dbReference>
<comment type="caution">
    <text evidence="2">The sequence shown here is derived from an EMBL/GenBank/DDBJ whole genome shotgun (WGS) entry which is preliminary data.</text>
</comment>
<evidence type="ECO:0000256" key="1">
    <source>
        <dbReference type="SAM" id="Coils"/>
    </source>
</evidence>
<accession>A0A815ISN0</accession>
<proteinExistence type="predicted"/>
<reference evidence="2" key="1">
    <citation type="submission" date="2021-02" db="EMBL/GenBank/DDBJ databases">
        <authorList>
            <person name="Nowell W R."/>
        </authorList>
    </citation>
    <scope>NUCLEOTIDE SEQUENCE</scope>
</reference>
<dbReference type="AlphaFoldDB" id="A0A815ISN0"/>
<protein>
    <submittedName>
        <fullName evidence="2">Uncharacterized protein</fullName>
    </submittedName>
</protein>
<evidence type="ECO:0000313" key="2">
    <source>
        <dbReference type="EMBL" id="CAF1369598.1"/>
    </source>
</evidence>
<feature type="coiled-coil region" evidence="1">
    <location>
        <begin position="77"/>
        <end position="104"/>
    </location>
</feature>
<name>A0A815ISN0_9BILA</name>
<evidence type="ECO:0000313" key="3">
    <source>
        <dbReference type="Proteomes" id="UP000663889"/>
    </source>
</evidence>
<gene>
    <name evidence="2" type="ORF">SEV965_LOCUS29819</name>
</gene>
<organism evidence="2 3">
    <name type="scientific">Rotaria sordida</name>
    <dbReference type="NCBI Taxonomy" id="392033"/>
    <lineage>
        <taxon>Eukaryota</taxon>
        <taxon>Metazoa</taxon>
        <taxon>Spiralia</taxon>
        <taxon>Gnathifera</taxon>
        <taxon>Rotifera</taxon>
        <taxon>Eurotatoria</taxon>
        <taxon>Bdelloidea</taxon>
        <taxon>Philodinida</taxon>
        <taxon>Philodinidae</taxon>
        <taxon>Rotaria</taxon>
    </lineage>
</organism>